<dbReference type="SUPFAM" id="SSF53850">
    <property type="entry name" value="Periplasmic binding protein-like II"/>
    <property type="match status" value="1"/>
</dbReference>
<dbReference type="PANTHER" id="PTHR42928">
    <property type="entry name" value="TRICARBOXYLATE-BINDING PROTEIN"/>
    <property type="match status" value="1"/>
</dbReference>
<evidence type="ECO:0000313" key="4">
    <source>
        <dbReference type="EMBL" id="RKL68106.1"/>
    </source>
</evidence>
<feature type="signal peptide" evidence="3">
    <location>
        <begin position="1"/>
        <end position="21"/>
    </location>
</feature>
<comment type="similarity">
    <text evidence="1">Belongs to the UPF0065 (bug) family.</text>
</comment>
<dbReference type="Pfam" id="PF03401">
    <property type="entry name" value="TctC"/>
    <property type="match status" value="1"/>
</dbReference>
<dbReference type="InterPro" id="IPR042100">
    <property type="entry name" value="Bug_dom1"/>
</dbReference>
<feature type="chain" id="PRO_5038815605" evidence="3">
    <location>
        <begin position="22"/>
        <end position="358"/>
    </location>
</feature>
<protein>
    <submittedName>
        <fullName evidence="4">Transporter</fullName>
    </submittedName>
</protein>
<organism evidence="4 5">
    <name type="scientific">Salipaludibacillus neizhouensis</name>
    <dbReference type="NCBI Taxonomy" id="885475"/>
    <lineage>
        <taxon>Bacteria</taxon>
        <taxon>Bacillati</taxon>
        <taxon>Bacillota</taxon>
        <taxon>Bacilli</taxon>
        <taxon>Bacillales</taxon>
        <taxon>Bacillaceae</taxon>
    </lineage>
</organism>
<feature type="compositionally biased region" description="Low complexity" evidence="2">
    <location>
        <begin position="29"/>
        <end position="47"/>
    </location>
</feature>
<feature type="region of interest" description="Disordered" evidence="2">
    <location>
        <begin position="28"/>
        <end position="55"/>
    </location>
</feature>
<proteinExistence type="inferred from homology"/>
<comment type="caution">
    <text evidence="4">The sequence shown here is derived from an EMBL/GenBank/DDBJ whole genome shotgun (WGS) entry which is preliminary data.</text>
</comment>
<dbReference type="Gene3D" id="3.40.190.10">
    <property type="entry name" value="Periplasmic binding protein-like II"/>
    <property type="match status" value="1"/>
</dbReference>
<dbReference type="Proteomes" id="UP000281498">
    <property type="component" value="Unassembled WGS sequence"/>
</dbReference>
<gene>
    <name evidence="4" type="ORF">CR203_06315</name>
</gene>
<reference evidence="4 5" key="1">
    <citation type="submission" date="2017-10" db="EMBL/GenBank/DDBJ databases">
        <title>Bacillus sp. nov., a halophilic bacterium isolated from a Keqin Lake.</title>
        <authorList>
            <person name="Wang H."/>
        </authorList>
    </citation>
    <scope>NUCLEOTIDE SEQUENCE [LARGE SCALE GENOMIC DNA]</scope>
    <source>
        <strain evidence="4 5">KCTC 13187</strain>
    </source>
</reference>
<keyword evidence="5" id="KW-1185">Reference proteome</keyword>
<name>A0A3A9KU23_9BACI</name>
<dbReference type="InterPro" id="IPR005064">
    <property type="entry name" value="BUG"/>
</dbReference>
<dbReference type="PROSITE" id="PS51257">
    <property type="entry name" value="PROKAR_LIPOPROTEIN"/>
    <property type="match status" value="1"/>
</dbReference>
<dbReference type="PIRSF" id="PIRSF017082">
    <property type="entry name" value="YflP"/>
    <property type="match status" value="1"/>
</dbReference>
<dbReference type="PANTHER" id="PTHR42928:SF5">
    <property type="entry name" value="BLR1237 PROTEIN"/>
    <property type="match status" value="1"/>
</dbReference>
<dbReference type="OrthoDB" id="8881899at2"/>
<accession>A0A3A9KU23</accession>
<dbReference type="EMBL" id="PDOE01000002">
    <property type="protein sequence ID" value="RKL68106.1"/>
    <property type="molecule type" value="Genomic_DNA"/>
</dbReference>
<dbReference type="AlphaFoldDB" id="A0A3A9KU23"/>
<dbReference type="CDD" id="cd07012">
    <property type="entry name" value="PBP2_Bug_TTT"/>
    <property type="match status" value="1"/>
</dbReference>
<dbReference type="Gene3D" id="3.40.190.150">
    <property type="entry name" value="Bordetella uptake gene, domain 1"/>
    <property type="match status" value="1"/>
</dbReference>
<keyword evidence="3" id="KW-0732">Signal</keyword>
<sequence>MIMKKKLMIMVLAILMMVVVAACNSNGDTETSQNNEGQETNNEQSNEANNSDSNAGAELEFPTQEIRVIVPYDPGGTSDSTARVVSDIIRKEELLPENVNVVNLPGANTRNGLEEVLNADPDGHTLLLHHSTLNAMNAVGQIDISYEDYELISQVSHTPSVLVGNADSEFQTFDEYLEEAESNPGSISVGITNIGSTTHLAYEAMMDAAGNPDAFKVVPFQSGADLVTAHLGGQVDLRMASTPDSIQYVESGDAVALVSSSYEKHFHPSLQDAVSFSELGVDTGVSVRFGFYAPPGTPEEVINYLDEVLAKVVENEEFQQFADDNGAEPEYLNSEEFIAENESVQNIFNTLAENIDIE</sequence>
<evidence type="ECO:0000313" key="5">
    <source>
        <dbReference type="Proteomes" id="UP000281498"/>
    </source>
</evidence>
<evidence type="ECO:0000256" key="3">
    <source>
        <dbReference type="SAM" id="SignalP"/>
    </source>
</evidence>
<evidence type="ECO:0000256" key="2">
    <source>
        <dbReference type="SAM" id="MobiDB-lite"/>
    </source>
</evidence>
<evidence type="ECO:0000256" key="1">
    <source>
        <dbReference type="ARBA" id="ARBA00006987"/>
    </source>
</evidence>